<protein>
    <submittedName>
        <fullName evidence="1">Uncharacterized protein</fullName>
    </submittedName>
</protein>
<evidence type="ECO:0000313" key="2">
    <source>
        <dbReference type="Proteomes" id="UP000197468"/>
    </source>
</evidence>
<dbReference type="OrthoDB" id="9130721at2"/>
<proteinExistence type="predicted"/>
<gene>
    <name evidence="1" type="ORF">CDN99_25595</name>
</gene>
<dbReference type="RefSeq" id="WP_088388159.1">
    <property type="nucleotide sequence ID" value="NZ_NIOF01000019.1"/>
</dbReference>
<organism evidence="1 2">
    <name type="scientific">Roseateles aquatilis</name>
    <dbReference type="NCBI Taxonomy" id="431061"/>
    <lineage>
        <taxon>Bacteria</taxon>
        <taxon>Pseudomonadati</taxon>
        <taxon>Pseudomonadota</taxon>
        <taxon>Betaproteobacteria</taxon>
        <taxon>Burkholderiales</taxon>
        <taxon>Sphaerotilaceae</taxon>
        <taxon>Roseateles</taxon>
    </lineage>
</organism>
<name>A0A246IUF3_9BURK</name>
<dbReference type="Proteomes" id="UP000197468">
    <property type="component" value="Unassembled WGS sequence"/>
</dbReference>
<dbReference type="AlphaFoldDB" id="A0A246IUF3"/>
<dbReference type="EMBL" id="NIOF01000019">
    <property type="protein sequence ID" value="OWQ83843.1"/>
    <property type="molecule type" value="Genomic_DNA"/>
</dbReference>
<comment type="caution">
    <text evidence="1">The sequence shown here is derived from an EMBL/GenBank/DDBJ whole genome shotgun (WGS) entry which is preliminary data.</text>
</comment>
<evidence type="ECO:0000313" key="1">
    <source>
        <dbReference type="EMBL" id="OWQ83843.1"/>
    </source>
</evidence>
<sequence length="221" mass="23091">MLQNLYFGAGGRQIDAAASFFRYESGSAGGADESIRVRADGSDLGTYYPGDGIELPVQAGRWEIIPTSPNTTGIVRMGVGRVTSARLAGTVRVLDEITDSILSAAYQGPTAQTNFAVFQLVAPGANVNGMVLRMASCGGAAGAGGSTVARIVACKSAPIANFNPSQCYQVCENFSAVTTDNGTTVRMNKRLPPGWGLYLVWQIKTADPATGPSGVVQYELQ</sequence>
<reference evidence="1 2" key="1">
    <citation type="journal article" date="2008" name="Int. J. Syst. Evol. Microbiol.">
        <title>Description of Roseateles aquatilis sp. nov. and Roseateles terrae sp. nov., in the class Betaproteobacteria, and emended description of the genus Roseateles.</title>
        <authorList>
            <person name="Gomila M."/>
            <person name="Bowien B."/>
            <person name="Falsen E."/>
            <person name="Moore E.R."/>
            <person name="Lalucat J."/>
        </authorList>
    </citation>
    <scope>NUCLEOTIDE SEQUENCE [LARGE SCALE GENOMIC DNA]</scope>
    <source>
        <strain evidence="1 2">CCUG 48205</strain>
    </source>
</reference>
<keyword evidence="2" id="KW-1185">Reference proteome</keyword>
<accession>A0A246IUF3</accession>